<accession>E0WTW5</accession>
<proteinExistence type="predicted"/>
<sequence length="79" mass="8673">MAITETQTAMKRVDFLHNILFDVLTSTLKNRVGGKQIDILPALKAEVLRHIPFAFQVTAALAAHPHPLSCTTCTLLGFD</sequence>
<organism evidence="1 2">
    <name type="scientific">Candidatus Regiella insecticola LSR1</name>
    <dbReference type="NCBI Taxonomy" id="663321"/>
    <lineage>
        <taxon>Bacteria</taxon>
        <taxon>Pseudomonadati</taxon>
        <taxon>Pseudomonadota</taxon>
        <taxon>Gammaproteobacteria</taxon>
        <taxon>Enterobacterales</taxon>
        <taxon>Enterobacteriaceae</taxon>
        <taxon>aphid secondary symbionts</taxon>
        <taxon>Candidatus Regiella</taxon>
    </lineage>
</organism>
<dbReference type="Proteomes" id="UP000005726">
    <property type="component" value="Unassembled WGS sequence"/>
</dbReference>
<evidence type="ECO:0000313" key="1">
    <source>
        <dbReference type="EMBL" id="EFL91564.1"/>
    </source>
</evidence>
<gene>
    <name evidence="1" type="ORF">REG_1495</name>
</gene>
<evidence type="ECO:0000313" key="2">
    <source>
        <dbReference type="Proteomes" id="UP000005726"/>
    </source>
</evidence>
<dbReference type="EMBL" id="GL379609">
    <property type="protein sequence ID" value="EFL91564.1"/>
    <property type="molecule type" value="Genomic_DNA"/>
</dbReference>
<dbReference type="AlphaFoldDB" id="E0WTW5"/>
<reference evidence="1" key="1">
    <citation type="journal article" date="2009" name="Environ. Microbiol.">
        <title>Dynamics of genome evolution in facultative symbionts of aphids.</title>
        <authorList>
            <person name="Degnan P.H."/>
            <person name="Leonardo T.E."/>
            <person name="Cass B.N."/>
            <person name="Hurwitz B."/>
            <person name="Stern D."/>
            <person name="Gibbs R.A."/>
            <person name="Richards S."/>
            <person name="Moran N.A."/>
        </authorList>
    </citation>
    <scope>NUCLEOTIDE SEQUENCE [LARGE SCALE GENOMIC DNA]</scope>
    <source>
        <strain evidence="1">LSR1</strain>
    </source>
</reference>
<keyword evidence="2" id="KW-1185">Reference proteome</keyword>
<protein>
    <submittedName>
        <fullName evidence="1">Uncharacterized protein</fullName>
    </submittedName>
</protein>
<dbReference type="HOGENOM" id="CLU_2599523_0_0_6"/>
<name>E0WTW5_9ENTR</name>